<dbReference type="AlphaFoldDB" id="A0A6A5KT20"/>
<organism evidence="3 4">
    <name type="scientific">Decorospora gaudefroyi</name>
    <dbReference type="NCBI Taxonomy" id="184978"/>
    <lineage>
        <taxon>Eukaryota</taxon>
        <taxon>Fungi</taxon>
        <taxon>Dikarya</taxon>
        <taxon>Ascomycota</taxon>
        <taxon>Pezizomycotina</taxon>
        <taxon>Dothideomycetes</taxon>
        <taxon>Pleosporomycetidae</taxon>
        <taxon>Pleosporales</taxon>
        <taxon>Pleosporineae</taxon>
        <taxon>Pleosporaceae</taxon>
        <taxon>Decorospora</taxon>
    </lineage>
</organism>
<feature type="chain" id="PRO_5025497329" description="Ubiquitin 3 binding protein But2 C-terminal domain-containing protein" evidence="1">
    <location>
        <begin position="20"/>
        <end position="194"/>
    </location>
</feature>
<gene>
    <name evidence="3" type="ORF">BDW02DRAFT_150882</name>
</gene>
<dbReference type="PANTHER" id="PTHR39613">
    <property type="entry name" value="ANCHORED CELL WALL PROTEIN, PUTATIVE (AFU_ORTHOLOGUE AFUA_4G08960)-RELATED"/>
    <property type="match status" value="1"/>
</dbReference>
<dbReference type="Pfam" id="PF09792">
    <property type="entry name" value="But2"/>
    <property type="match status" value="1"/>
</dbReference>
<dbReference type="EMBL" id="ML975245">
    <property type="protein sequence ID" value="KAF1839402.1"/>
    <property type="molecule type" value="Genomic_DNA"/>
</dbReference>
<dbReference type="OrthoDB" id="4657524at2759"/>
<evidence type="ECO:0000256" key="1">
    <source>
        <dbReference type="SAM" id="SignalP"/>
    </source>
</evidence>
<keyword evidence="4" id="KW-1185">Reference proteome</keyword>
<evidence type="ECO:0000259" key="2">
    <source>
        <dbReference type="Pfam" id="PF09792"/>
    </source>
</evidence>
<evidence type="ECO:0000313" key="4">
    <source>
        <dbReference type="Proteomes" id="UP000800040"/>
    </source>
</evidence>
<feature type="domain" description="Ubiquitin 3 binding protein But2 C-terminal" evidence="2">
    <location>
        <begin position="24"/>
        <end position="175"/>
    </location>
</feature>
<name>A0A6A5KT20_9PLEO</name>
<dbReference type="PANTHER" id="PTHR39613:SF1">
    <property type="entry name" value="ANCHORED CELL WALL PROTEIN, PUTATIVE (AFU_ORTHOLOGUE AFUA_4G08960)-RELATED"/>
    <property type="match status" value="1"/>
</dbReference>
<proteinExistence type="predicted"/>
<feature type="signal peptide" evidence="1">
    <location>
        <begin position="1"/>
        <end position="19"/>
    </location>
</feature>
<dbReference type="InterPro" id="IPR018620">
    <property type="entry name" value="Ubiquitin3-bd_protein_But2_C"/>
</dbReference>
<evidence type="ECO:0000313" key="3">
    <source>
        <dbReference type="EMBL" id="KAF1839402.1"/>
    </source>
</evidence>
<keyword evidence="1" id="KW-0732">Signal</keyword>
<accession>A0A6A5KT20</accession>
<reference evidence="3" key="1">
    <citation type="submission" date="2020-01" db="EMBL/GenBank/DDBJ databases">
        <authorList>
            <consortium name="DOE Joint Genome Institute"/>
            <person name="Haridas S."/>
            <person name="Albert R."/>
            <person name="Binder M."/>
            <person name="Bloem J."/>
            <person name="Labutti K."/>
            <person name="Salamov A."/>
            <person name="Andreopoulos B."/>
            <person name="Baker S.E."/>
            <person name="Barry K."/>
            <person name="Bills G."/>
            <person name="Bluhm B.H."/>
            <person name="Cannon C."/>
            <person name="Castanera R."/>
            <person name="Culley D.E."/>
            <person name="Daum C."/>
            <person name="Ezra D."/>
            <person name="Gonzalez J.B."/>
            <person name="Henrissat B."/>
            <person name="Kuo A."/>
            <person name="Liang C."/>
            <person name="Lipzen A."/>
            <person name="Lutzoni F."/>
            <person name="Magnuson J."/>
            <person name="Mondo S."/>
            <person name="Nolan M."/>
            <person name="Ohm R."/>
            <person name="Pangilinan J."/>
            <person name="Park H.-J."/>
            <person name="Ramirez L."/>
            <person name="Alfaro M."/>
            <person name="Sun H."/>
            <person name="Tritt A."/>
            <person name="Yoshinaga Y."/>
            <person name="Zwiers L.-H."/>
            <person name="Turgeon B.G."/>
            <person name="Goodwin S.B."/>
            <person name="Spatafora J.W."/>
            <person name="Crous P.W."/>
            <person name="Grigoriev I.V."/>
        </authorList>
    </citation>
    <scope>NUCLEOTIDE SEQUENCE</scope>
    <source>
        <strain evidence="3">P77</strain>
    </source>
</reference>
<protein>
    <recommendedName>
        <fullName evidence="2">Ubiquitin 3 binding protein But2 C-terminal domain-containing protein</fullName>
    </recommendedName>
</protein>
<sequence length="194" mass="22079">MRFLTLLPVLFGIPSLATHIDTLFPHLLIPLKSWEPNTAFPTEPDAYVTYSSRTGAQQWTAINFDVPNNNAIMCRLRFLVNTNFAMNAPFALYGTPDFTINISRIKPELVNGVTTWDNRPPITDFYDSYTLMQDADGKATVRENVSEWFLCPKGNVAQFVMHPGSQRDLMLYWYELDYSPENGGPHGIVLEMHT</sequence>
<dbReference type="Proteomes" id="UP000800040">
    <property type="component" value="Unassembled WGS sequence"/>
</dbReference>